<dbReference type="EMBL" id="CAICTM010000357">
    <property type="protein sequence ID" value="CAB9508732.1"/>
    <property type="molecule type" value="Genomic_DNA"/>
</dbReference>
<sequence length="783" mass="87715">MYCTSTSPFPILFKETTELSLFHHSVDAYQITGQPAEAVVGKATPTGSPEALATALTHPKCLITVRMACAKAVGWVHFDPGFEACHFLHWQQHHRRAHKEEQGREMVCFKTLLALASLLLSPAVATEPATEPTCSNSEPTCKAKITPSPCSLWYDGQFVFFGGDKATKGVIVGGAGDVAIPWKNHDRWAFTAWHRYSVFYEGNEKDSHVFAPGLTTPLECHARLANLNATDPSLYRQSATIGTTGDVNYATESSEPLRANRALVRGDPVYTNCRHPDLSSKTFLEEIPHYEPGYFRQKCTCIDVIEPAPSNIPNAGMGAFSKYIVPKGHLVTFASLIHMRQSELHNKTSGEHELLLNYAFGHPQTQLLFLPSAKGVNYINHAAEGHEANVKLAWSLPQGESIDEFFDELPSHVMFSRSEQPVHYVKYEALRDIAPGEEILLDYGKEWEEAWAKYVEGCGGNDRVASCKSEKPFRHVIGVPEGFFPQPWLDGEVKEVPTRMTWDTPPLGAGEVKQVQVLETGEQPMSYGHRVGLPKDFSKKMLEYADRSGITDIMRKYITEGQPLEQNGQERTLINGGVWWAKRFDSEWQSNMHYITPDDERSNNDFLSALGEAGFDQVLDGIGKHFGLDGIICYYASFIAVSHCSGSYPHVDAENSNGKAFNLIFPVLQANESTPELMLGEDHFGPTVIPYRYEPEAGILLGDDGVHHTAPSDYRGTDQMRMVISVYMADINEDNRWQVFWDEHMDPPYPRVRTRMRYLMRNAGRDWKAGTDNKLPVRDQSFA</sequence>
<organism evidence="1 2">
    <name type="scientific">Seminavis robusta</name>
    <dbReference type="NCBI Taxonomy" id="568900"/>
    <lineage>
        <taxon>Eukaryota</taxon>
        <taxon>Sar</taxon>
        <taxon>Stramenopiles</taxon>
        <taxon>Ochrophyta</taxon>
        <taxon>Bacillariophyta</taxon>
        <taxon>Bacillariophyceae</taxon>
        <taxon>Bacillariophycidae</taxon>
        <taxon>Naviculales</taxon>
        <taxon>Naviculaceae</taxon>
        <taxon>Seminavis</taxon>
    </lineage>
</organism>
<gene>
    <name evidence="1" type="ORF">SEMRO_358_G125840.1</name>
</gene>
<dbReference type="Proteomes" id="UP001153069">
    <property type="component" value="Unassembled WGS sequence"/>
</dbReference>
<accession>A0A9N8DU53</accession>
<reference evidence="1" key="1">
    <citation type="submission" date="2020-06" db="EMBL/GenBank/DDBJ databases">
        <authorList>
            <consortium name="Plant Systems Biology data submission"/>
        </authorList>
    </citation>
    <scope>NUCLEOTIDE SEQUENCE</scope>
    <source>
        <strain evidence="1">D6</strain>
    </source>
</reference>
<dbReference type="InterPro" id="IPR046341">
    <property type="entry name" value="SET_dom_sf"/>
</dbReference>
<comment type="caution">
    <text evidence="1">The sequence shown here is derived from an EMBL/GenBank/DDBJ whole genome shotgun (WGS) entry which is preliminary data.</text>
</comment>
<dbReference type="Gene3D" id="2.170.270.10">
    <property type="entry name" value="SET domain"/>
    <property type="match status" value="1"/>
</dbReference>
<dbReference type="AlphaFoldDB" id="A0A9N8DU53"/>
<dbReference type="SUPFAM" id="SSF82199">
    <property type="entry name" value="SET domain"/>
    <property type="match status" value="1"/>
</dbReference>
<evidence type="ECO:0000313" key="1">
    <source>
        <dbReference type="EMBL" id="CAB9508732.1"/>
    </source>
</evidence>
<evidence type="ECO:0000313" key="2">
    <source>
        <dbReference type="Proteomes" id="UP001153069"/>
    </source>
</evidence>
<keyword evidence="2" id="KW-1185">Reference proteome</keyword>
<protein>
    <submittedName>
        <fullName evidence="1">Guanylate cyclase</fullName>
    </submittedName>
</protein>
<name>A0A9N8DU53_9STRA</name>
<dbReference type="OrthoDB" id="39375at2759"/>
<proteinExistence type="predicted"/>